<protein>
    <recommendedName>
        <fullName evidence="3 8">Histidinol-phosphatase</fullName>
        <shortName evidence="8">HolPase</shortName>
        <ecNumber evidence="3 8">3.1.3.15</ecNumber>
    </recommendedName>
</protein>
<organism evidence="10 11">
    <name type="scientific">Desulfamplus magnetovallimortis</name>
    <dbReference type="NCBI Taxonomy" id="1246637"/>
    <lineage>
        <taxon>Bacteria</taxon>
        <taxon>Pseudomonadati</taxon>
        <taxon>Thermodesulfobacteriota</taxon>
        <taxon>Desulfobacteria</taxon>
        <taxon>Desulfobacterales</taxon>
        <taxon>Desulfobacteraceae</taxon>
        <taxon>Desulfamplus</taxon>
    </lineage>
</organism>
<evidence type="ECO:0000256" key="2">
    <source>
        <dbReference type="ARBA" id="ARBA00009152"/>
    </source>
</evidence>
<evidence type="ECO:0000256" key="7">
    <source>
        <dbReference type="ARBA" id="ARBA00049158"/>
    </source>
</evidence>
<dbReference type="Gene3D" id="3.20.20.140">
    <property type="entry name" value="Metal-dependent hydrolases"/>
    <property type="match status" value="1"/>
</dbReference>
<dbReference type="InterPro" id="IPR016195">
    <property type="entry name" value="Pol/histidinol_Pase-like"/>
</dbReference>
<dbReference type="UniPathway" id="UPA00031">
    <property type="reaction ID" value="UER00013"/>
</dbReference>
<name>A0A1W1H542_9BACT</name>
<dbReference type="PANTHER" id="PTHR21039:SF0">
    <property type="entry name" value="HISTIDINOL-PHOSPHATASE"/>
    <property type="match status" value="1"/>
</dbReference>
<evidence type="ECO:0000256" key="4">
    <source>
        <dbReference type="ARBA" id="ARBA00022605"/>
    </source>
</evidence>
<dbReference type="CDD" id="cd12110">
    <property type="entry name" value="PHP_HisPPase_Hisj_like"/>
    <property type="match status" value="1"/>
</dbReference>
<dbReference type="STRING" id="1246637.MTBBW1_1040060"/>
<sequence length="286" mass="33521">MTEETNLYQMVSVHGGHSREFCNHAQDTLESMILRYIELGFKWVGITEHIYPPSNELRYTDEIESGLDQKFLKENFKKYMSKCRVLQQKYQDKIKIYTAFETETYRGFKKLVLNAINNYKPDYIVGSVHHVDDHCIDYSPDSYQEAVKRAGGIHALYCRYFDIQYEMIETLSPAVVGHFDLIRIFDSNYKETIKAPDVWQRIVRNLKIIREKNLIMDFNLRALKKGAEEPYISAQILEKAKEFRINVVPGDDSHSVSDIGLNMAKGIRILQNAGFNMKWPKPRLYR</sequence>
<dbReference type="Proteomes" id="UP000191931">
    <property type="component" value="Unassembled WGS sequence"/>
</dbReference>
<keyword evidence="11" id="KW-1185">Reference proteome</keyword>
<dbReference type="Pfam" id="PF02811">
    <property type="entry name" value="PHP"/>
    <property type="match status" value="1"/>
</dbReference>
<dbReference type="NCBIfam" id="TIGR01856">
    <property type="entry name" value="hisJ_fam"/>
    <property type="match status" value="1"/>
</dbReference>
<evidence type="ECO:0000256" key="6">
    <source>
        <dbReference type="ARBA" id="ARBA00023102"/>
    </source>
</evidence>
<dbReference type="RefSeq" id="WP_080804061.1">
    <property type="nucleotide sequence ID" value="NZ_LT828545.1"/>
</dbReference>
<comment type="pathway">
    <text evidence="1 8">Amino-acid biosynthesis; L-histidine biosynthesis; L-histidine from 5-phospho-alpha-D-ribose 1-diphosphate: step 8/9.</text>
</comment>
<gene>
    <name evidence="10" type="primary">hisK</name>
    <name evidence="10" type="ORF">MTBBW1_1040060</name>
</gene>
<evidence type="ECO:0000313" key="11">
    <source>
        <dbReference type="Proteomes" id="UP000191931"/>
    </source>
</evidence>
<keyword evidence="5 8" id="KW-0378">Hydrolase</keyword>
<reference evidence="10 11" key="1">
    <citation type="submission" date="2017-03" db="EMBL/GenBank/DDBJ databases">
        <authorList>
            <person name="Afonso C.L."/>
            <person name="Miller P.J."/>
            <person name="Scott M.A."/>
            <person name="Spackman E."/>
            <person name="Goraichik I."/>
            <person name="Dimitrov K.M."/>
            <person name="Suarez D.L."/>
            <person name="Swayne D.E."/>
        </authorList>
    </citation>
    <scope>NUCLEOTIDE SEQUENCE [LARGE SCALE GENOMIC DNA]</scope>
    <source>
        <strain evidence="10">PRJEB14757</strain>
    </source>
</reference>
<evidence type="ECO:0000313" key="10">
    <source>
        <dbReference type="EMBL" id="SLM27603.1"/>
    </source>
</evidence>
<evidence type="ECO:0000256" key="5">
    <source>
        <dbReference type="ARBA" id="ARBA00022801"/>
    </source>
</evidence>
<evidence type="ECO:0000259" key="9">
    <source>
        <dbReference type="Pfam" id="PF02811"/>
    </source>
</evidence>
<dbReference type="GO" id="GO:0005737">
    <property type="term" value="C:cytoplasm"/>
    <property type="evidence" value="ECO:0007669"/>
    <property type="project" value="TreeGrafter"/>
</dbReference>
<dbReference type="EMBL" id="FWEV01000007">
    <property type="protein sequence ID" value="SLM27603.1"/>
    <property type="molecule type" value="Genomic_DNA"/>
</dbReference>
<dbReference type="AlphaFoldDB" id="A0A1W1H542"/>
<dbReference type="GO" id="GO:0000105">
    <property type="term" value="P:L-histidine biosynthetic process"/>
    <property type="evidence" value="ECO:0007669"/>
    <property type="project" value="UniProtKB-UniRule"/>
</dbReference>
<keyword evidence="6 8" id="KW-0368">Histidine biosynthesis</keyword>
<dbReference type="EC" id="3.1.3.15" evidence="3 8"/>
<dbReference type="InterPro" id="IPR010140">
    <property type="entry name" value="Histidinol_P_phosphatase_HisJ"/>
</dbReference>
<evidence type="ECO:0000256" key="1">
    <source>
        <dbReference type="ARBA" id="ARBA00004970"/>
    </source>
</evidence>
<dbReference type="SUPFAM" id="SSF89550">
    <property type="entry name" value="PHP domain-like"/>
    <property type="match status" value="1"/>
</dbReference>
<evidence type="ECO:0000256" key="3">
    <source>
        <dbReference type="ARBA" id="ARBA00013085"/>
    </source>
</evidence>
<comment type="similarity">
    <text evidence="2 8">Belongs to the PHP hydrolase family. HisK subfamily.</text>
</comment>
<feature type="domain" description="PHP" evidence="9">
    <location>
        <begin position="17"/>
        <end position="219"/>
    </location>
</feature>
<proteinExistence type="inferred from homology"/>
<evidence type="ECO:0000256" key="8">
    <source>
        <dbReference type="RuleBase" id="RU366003"/>
    </source>
</evidence>
<dbReference type="GO" id="GO:0004401">
    <property type="term" value="F:histidinol-phosphatase activity"/>
    <property type="evidence" value="ECO:0007669"/>
    <property type="project" value="UniProtKB-UniRule"/>
</dbReference>
<comment type="catalytic activity">
    <reaction evidence="7 8">
        <text>L-histidinol phosphate + H2O = L-histidinol + phosphate</text>
        <dbReference type="Rhea" id="RHEA:14465"/>
        <dbReference type="ChEBI" id="CHEBI:15377"/>
        <dbReference type="ChEBI" id="CHEBI:43474"/>
        <dbReference type="ChEBI" id="CHEBI:57699"/>
        <dbReference type="ChEBI" id="CHEBI:57980"/>
        <dbReference type="EC" id="3.1.3.15"/>
    </reaction>
</comment>
<accession>A0A1W1H542</accession>
<keyword evidence="4 8" id="KW-0028">Amino-acid biosynthesis</keyword>
<dbReference type="PANTHER" id="PTHR21039">
    <property type="entry name" value="HISTIDINOL PHOSPHATASE-RELATED"/>
    <property type="match status" value="1"/>
</dbReference>
<dbReference type="InterPro" id="IPR004013">
    <property type="entry name" value="PHP_dom"/>
</dbReference>